<feature type="domain" description="C2H2-type" evidence="9">
    <location>
        <begin position="221"/>
        <end position="248"/>
    </location>
</feature>
<comment type="subcellular location">
    <subcellularLocation>
        <location evidence="1">Nucleus</location>
    </subcellularLocation>
</comment>
<evidence type="ECO:0000256" key="5">
    <source>
        <dbReference type="ARBA" id="ARBA00022833"/>
    </source>
</evidence>
<dbReference type="InterPro" id="IPR036236">
    <property type="entry name" value="Znf_C2H2_sf"/>
</dbReference>
<comment type="caution">
    <text evidence="10">The sequence shown here is derived from an EMBL/GenBank/DDBJ whole genome shotgun (WGS) entry which is preliminary data.</text>
</comment>
<feature type="region of interest" description="Disordered" evidence="8">
    <location>
        <begin position="553"/>
        <end position="620"/>
    </location>
</feature>
<accession>A0AAN8XR14</accession>
<sequence length="620" mass="69025">LLRVHKLKHINESLAESPRIKKEKDVQIHAEENIEENELLRNDRALALSIGESFSVLAVEKEEATIALASLNKICPQCKKVFDTDEALYLHIDEHGAFHAGSSKPYKCNYCYKSFTRRFRLEAHKSVHGNEADKPFRCNLCLRKFLSNSALTAHIRFHIEGCKGYDCPICREGFFSMAGLKAHVKTHCVNGEYICPSCKKVFSSYSKIRRHIRSYHSLMPHVCSICSKEMPSVDKLKIHMLSHSDRRDFLCPECGKRFKRKDKLKEHSKRMHSGERQLRVIRASTKGTPKFVPKVDPADYKRFIYKCTTCLLGFKRRGMLVNHLAKRHPNVDMKCVPELNQPILKANQTFKCQYCDKRYRSSSKRKLHILKYHPGAELPPKAKASSDNDNSEGSTFTSSNPHPCNWCYRQYASRGRLLRHQRHHHPTHSHHNDDGAESSGNNMAFLEAPSSMTGELSLNGQLVDVNILRNQRLANIVRASSGSPEEDNGNEEDLLTQAMGEITPLAAARPLLVSGGQQGATLALVASEGPDGVTLSLPNGQLISLIPGLSVTTGPSSVSSSSRTHISRNSPSIDGAIDRNTAGPSMPAAYTLGQSSNAAEAVQLATPQPSSPSSQVVWSM</sequence>
<dbReference type="FunFam" id="3.30.160.60:FF:001316">
    <property type="entry name" value="PR domain zinc finger protein 10"/>
    <property type="match status" value="1"/>
</dbReference>
<dbReference type="GO" id="GO:0008270">
    <property type="term" value="F:zinc ion binding"/>
    <property type="evidence" value="ECO:0007669"/>
    <property type="project" value="UniProtKB-KW"/>
</dbReference>
<keyword evidence="4 7" id="KW-0863">Zinc-finger</keyword>
<feature type="compositionally biased region" description="Low complexity" evidence="8">
    <location>
        <begin position="607"/>
        <end position="620"/>
    </location>
</feature>
<feature type="domain" description="C2H2-type" evidence="9">
    <location>
        <begin position="106"/>
        <end position="133"/>
    </location>
</feature>
<dbReference type="AlphaFoldDB" id="A0AAN8XR14"/>
<dbReference type="InterPro" id="IPR013087">
    <property type="entry name" value="Znf_C2H2_type"/>
</dbReference>
<dbReference type="FunFam" id="3.30.160.60:FF:000100">
    <property type="entry name" value="Zinc finger 45-like"/>
    <property type="match status" value="1"/>
</dbReference>
<dbReference type="Proteomes" id="UP001381693">
    <property type="component" value="Unassembled WGS sequence"/>
</dbReference>
<feature type="domain" description="C2H2-type" evidence="9">
    <location>
        <begin position="73"/>
        <end position="104"/>
    </location>
</feature>
<evidence type="ECO:0000256" key="3">
    <source>
        <dbReference type="ARBA" id="ARBA00022737"/>
    </source>
</evidence>
<dbReference type="EMBL" id="JAXCGZ010003936">
    <property type="protein sequence ID" value="KAK7082639.1"/>
    <property type="molecule type" value="Genomic_DNA"/>
</dbReference>
<evidence type="ECO:0000256" key="4">
    <source>
        <dbReference type="ARBA" id="ARBA00022771"/>
    </source>
</evidence>
<feature type="non-terminal residue" evidence="10">
    <location>
        <position position="1"/>
    </location>
</feature>
<evidence type="ECO:0000259" key="9">
    <source>
        <dbReference type="PROSITE" id="PS50157"/>
    </source>
</evidence>
<dbReference type="SUPFAM" id="SSF57667">
    <property type="entry name" value="beta-beta-alpha zinc fingers"/>
    <property type="match status" value="4"/>
</dbReference>
<feature type="compositionally biased region" description="Basic residues" evidence="8">
    <location>
        <begin position="420"/>
        <end position="429"/>
    </location>
</feature>
<dbReference type="PANTHER" id="PTHR16515:SF49">
    <property type="entry name" value="GASTRULA ZINC FINGER PROTEIN XLCGF49.1-LIKE-RELATED"/>
    <property type="match status" value="1"/>
</dbReference>
<name>A0AAN8XR14_HALRR</name>
<dbReference type="Pfam" id="PF13912">
    <property type="entry name" value="zf-C2H2_6"/>
    <property type="match status" value="1"/>
</dbReference>
<feature type="domain" description="C2H2-type" evidence="9">
    <location>
        <begin position="249"/>
        <end position="277"/>
    </location>
</feature>
<feature type="domain" description="C2H2-type" evidence="9">
    <location>
        <begin position="165"/>
        <end position="187"/>
    </location>
</feature>
<feature type="domain" description="C2H2-type" evidence="9">
    <location>
        <begin position="402"/>
        <end position="433"/>
    </location>
</feature>
<reference evidence="10 11" key="1">
    <citation type="submission" date="2023-11" db="EMBL/GenBank/DDBJ databases">
        <title>Halocaridina rubra genome assembly.</title>
        <authorList>
            <person name="Smith C."/>
        </authorList>
    </citation>
    <scope>NUCLEOTIDE SEQUENCE [LARGE SCALE GENOMIC DNA]</scope>
    <source>
        <strain evidence="10">EP-1</strain>
        <tissue evidence="10">Whole</tissue>
    </source>
</reference>
<proteinExistence type="predicted"/>
<keyword evidence="11" id="KW-1185">Reference proteome</keyword>
<keyword evidence="6" id="KW-0539">Nucleus</keyword>
<feature type="compositionally biased region" description="Polar residues" evidence="8">
    <location>
        <begin position="385"/>
        <end position="399"/>
    </location>
</feature>
<organism evidence="10 11">
    <name type="scientific">Halocaridina rubra</name>
    <name type="common">Hawaiian red shrimp</name>
    <dbReference type="NCBI Taxonomy" id="373956"/>
    <lineage>
        <taxon>Eukaryota</taxon>
        <taxon>Metazoa</taxon>
        <taxon>Ecdysozoa</taxon>
        <taxon>Arthropoda</taxon>
        <taxon>Crustacea</taxon>
        <taxon>Multicrustacea</taxon>
        <taxon>Malacostraca</taxon>
        <taxon>Eumalacostraca</taxon>
        <taxon>Eucarida</taxon>
        <taxon>Decapoda</taxon>
        <taxon>Pleocyemata</taxon>
        <taxon>Caridea</taxon>
        <taxon>Atyoidea</taxon>
        <taxon>Atyidae</taxon>
        <taxon>Halocaridina</taxon>
    </lineage>
</organism>
<feature type="region of interest" description="Disordered" evidence="8">
    <location>
        <begin position="373"/>
        <end position="399"/>
    </location>
</feature>
<protein>
    <submittedName>
        <fullName evidence="10">PR domain zinc finger protein 10</fullName>
    </submittedName>
</protein>
<keyword evidence="5" id="KW-0862">Zinc</keyword>
<feature type="domain" description="C2H2-type" evidence="9">
    <location>
        <begin position="136"/>
        <end position="158"/>
    </location>
</feature>
<dbReference type="InterPro" id="IPR050331">
    <property type="entry name" value="Zinc_finger"/>
</dbReference>
<dbReference type="Pfam" id="PF13894">
    <property type="entry name" value="zf-C2H2_4"/>
    <property type="match status" value="1"/>
</dbReference>
<dbReference type="SMART" id="SM00355">
    <property type="entry name" value="ZnF_C2H2"/>
    <property type="match status" value="10"/>
</dbReference>
<dbReference type="Gene3D" id="3.30.160.60">
    <property type="entry name" value="Classic Zinc Finger"/>
    <property type="match status" value="5"/>
</dbReference>
<evidence type="ECO:0000313" key="10">
    <source>
        <dbReference type="EMBL" id="KAK7082639.1"/>
    </source>
</evidence>
<feature type="compositionally biased region" description="Low complexity" evidence="8">
    <location>
        <begin position="553"/>
        <end position="572"/>
    </location>
</feature>
<evidence type="ECO:0000256" key="2">
    <source>
        <dbReference type="ARBA" id="ARBA00022723"/>
    </source>
</evidence>
<feature type="region of interest" description="Disordered" evidence="8">
    <location>
        <begin position="420"/>
        <end position="440"/>
    </location>
</feature>
<evidence type="ECO:0000256" key="7">
    <source>
        <dbReference type="PROSITE-ProRule" id="PRU00042"/>
    </source>
</evidence>
<feature type="domain" description="C2H2-type" evidence="9">
    <location>
        <begin position="193"/>
        <end position="217"/>
    </location>
</feature>
<keyword evidence="3" id="KW-0677">Repeat</keyword>
<dbReference type="GO" id="GO:0010468">
    <property type="term" value="P:regulation of gene expression"/>
    <property type="evidence" value="ECO:0007669"/>
    <property type="project" value="TreeGrafter"/>
</dbReference>
<dbReference type="Pfam" id="PF00096">
    <property type="entry name" value="zf-C2H2"/>
    <property type="match status" value="2"/>
</dbReference>
<evidence type="ECO:0000256" key="1">
    <source>
        <dbReference type="ARBA" id="ARBA00004123"/>
    </source>
</evidence>
<feature type="domain" description="C2H2-type" evidence="9">
    <location>
        <begin position="350"/>
        <end position="378"/>
    </location>
</feature>
<evidence type="ECO:0000256" key="6">
    <source>
        <dbReference type="ARBA" id="ARBA00023242"/>
    </source>
</evidence>
<dbReference type="PROSITE" id="PS50157">
    <property type="entry name" value="ZINC_FINGER_C2H2_2"/>
    <property type="match status" value="9"/>
</dbReference>
<evidence type="ECO:0000313" key="11">
    <source>
        <dbReference type="Proteomes" id="UP001381693"/>
    </source>
</evidence>
<evidence type="ECO:0000256" key="8">
    <source>
        <dbReference type="SAM" id="MobiDB-lite"/>
    </source>
</evidence>
<dbReference type="GO" id="GO:0005634">
    <property type="term" value="C:nucleus"/>
    <property type="evidence" value="ECO:0007669"/>
    <property type="project" value="UniProtKB-SubCell"/>
</dbReference>
<keyword evidence="2" id="KW-0479">Metal-binding</keyword>
<dbReference type="PANTHER" id="PTHR16515">
    <property type="entry name" value="PR DOMAIN ZINC FINGER PROTEIN"/>
    <property type="match status" value="1"/>
</dbReference>
<gene>
    <name evidence="10" type="primary">PRDM10</name>
    <name evidence="10" type="ORF">SK128_024572</name>
</gene>
<dbReference type="PROSITE" id="PS00028">
    <property type="entry name" value="ZINC_FINGER_C2H2_1"/>
    <property type="match status" value="8"/>
</dbReference>